<comment type="caution">
    <text evidence="4">The sequence shown here is derived from an EMBL/GenBank/DDBJ whole genome shotgun (WGS) entry which is preliminary data.</text>
</comment>
<feature type="compositionally biased region" description="Polar residues" evidence="2">
    <location>
        <begin position="228"/>
        <end position="240"/>
    </location>
</feature>
<dbReference type="Pfam" id="PF22936">
    <property type="entry name" value="Pol_BBD"/>
    <property type="match status" value="1"/>
</dbReference>
<accession>A0A2P4Y3N6</accession>
<gene>
    <name evidence="4" type="ORF">PHPALM_10866</name>
</gene>
<evidence type="ECO:0000313" key="4">
    <source>
        <dbReference type="EMBL" id="POM72418.1"/>
    </source>
</evidence>
<name>A0A2P4Y3N6_9STRA</name>
<dbReference type="InterPro" id="IPR036875">
    <property type="entry name" value="Znf_CCHC_sf"/>
</dbReference>
<dbReference type="Pfam" id="PF14223">
    <property type="entry name" value="Retrotran_gag_2"/>
    <property type="match status" value="1"/>
</dbReference>
<dbReference type="PANTHER" id="PTHR47481">
    <property type="match status" value="1"/>
</dbReference>
<feature type="region of interest" description="Disordered" evidence="2">
    <location>
        <begin position="1"/>
        <end position="28"/>
    </location>
</feature>
<keyword evidence="5" id="KW-1185">Reference proteome</keyword>
<dbReference type="GO" id="GO:0003676">
    <property type="term" value="F:nucleic acid binding"/>
    <property type="evidence" value="ECO:0007669"/>
    <property type="project" value="InterPro"/>
</dbReference>
<evidence type="ECO:0000259" key="3">
    <source>
        <dbReference type="PROSITE" id="PS50158"/>
    </source>
</evidence>
<reference evidence="4 5" key="1">
    <citation type="journal article" date="2017" name="Genome Biol. Evol.">
        <title>Phytophthora megakarya and P. palmivora, closely related causal agents of cacao black pod rot, underwent increases in genome sizes and gene numbers by different mechanisms.</title>
        <authorList>
            <person name="Ali S.S."/>
            <person name="Shao J."/>
            <person name="Lary D.J."/>
            <person name="Kronmiller B."/>
            <person name="Shen D."/>
            <person name="Strem M.D."/>
            <person name="Amoako-Attah I."/>
            <person name="Akrofi A.Y."/>
            <person name="Begoude B.A."/>
            <person name="Ten Hoopen G.M."/>
            <person name="Coulibaly K."/>
            <person name="Kebe B.I."/>
            <person name="Melnick R.L."/>
            <person name="Guiltinan M.J."/>
            <person name="Tyler B.M."/>
            <person name="Meinhardt L.W."/>
            <person name="Bailey B.A."/>
        </authorList>
    </citation>
    <scope>NUCLEOTIDE SEQUENCE [LARGE SCALE GENOMIC DNA]</scope>
    <source>
        <strain evidence="5">sbr112.9</strain>
    </source>
</reference>
<evidence type="ECO:0000256" key="2">
    <source>
        <dbReference type="SAM" id="MobiDB-lite"/>
    </source>
</evidence>
<dbReference type="InterPro" id="IPR054722">
    <property type="entry name" value="PolX-like_BBD"/>
</dbReference>
<keyword evidence="1" id="KW-0862">Zinc</keyword>
<dbReference type="Gene3D" id="4.10.60.10">
    <property type="entry name" value="Zinc finger, CCHC-type"/>
    <property type="match status" value="1"/>
</dbReference>
<dbReference type="GO" id="GO:0008270">
    <property type="term" value="F:zinc ion binding"/>
    <property type="evidence" value="ECO:0007669"/>
    <property type="project" value="UniProtKB-KW"/>
</dbReference>
<proteinExistence type="predicted"/>
<dbReference type="PROSITE" id="PS50158">
    <property type="entry name" value="ZF_CCHC"/>
    <property type="match status" value="1"/>
</dbReference>
<organism evidence="4 5">
    <name type="scientific">Phytophthora palmivora</name>
    <dbReference type="NCBI Taxonomy" id="4796"/>
    <lineage>
        <taxon>Eukaryota</taxon>
        <taxon>Sar</taxon>
        <taxon>Stramenopiles</taxon>
        <taxon>Oomycota</taxon>
        <taxon>Peronosporomycetes</taxon>
        <taxon>Peronosporales</taxon>
        <taxon>Peronosporaceae</taxon>
        <taxon>Phytophthora</taxon>
    </lineage>
</organism>
<dbReference type="InterPro" id="IPR001878">
    <property type="entry name" value="Znf_CCHC"/>
</dbReference>
<keyword evidence="1" id="KW-0479">Metal-binding</keyword>
<feature type="domain" description="CCHC-type" evidence="3">
    <location>
        <begin position="270"/>
        <end position="283"/>
    </location>
</feature>
<feature type="compositionally biased region" description="Gly residues" evidence="2">
    <location>
        <begin position="241"/>
        <end position="264"/>
    </location>
</feature>
<dbReference type="OrthoDB" id="120431at2759"/>
<dbReference type="PANTHER" id="PTHR47481:SF7">
    <property type="entry name" value="CCHC-TYPE DOMAIN-CONTAINING PROTEIN"/>
    <property type="match status" value="1"/>
</dbReference>
<dbReference type="SUPFAM" id="SSF57756">
    <property type="entry name" value="Retrovirus zinc finger-like domains"/>
    <property type="match status" value="1"/>
</dbReference>
<feature type="non-terminal residue" evidence="4">
    <location>
        <position position="498"/>
    </location>
</feature>
<keyword evidence="1" id="KW-0863">Zinc-finger</keyword>
<feature type="region of interest" description="Disordered" evidence="2">
    <location>
        <begin position="218"/>
        <end position="265"/>
    </location>
</feature>
<dbReference type="AlphaFoldDB" id="A0A2P4Y3N6"/>
<dbReference type="EMBL" id="NCKW01005819">
    <property type="protein sequence ID" value="POM72418.1"/>
    <property type="molecule type" value="Genomic_DNA"/>
</dbReference>
<evidence type="ECO:0000256" key="1">
    <source>
        <dbReference type="PROSITE-ProRule" id="PRU00047"/>
    </source>
</evidence>
<protein>
    <recommendedName>
        <fullName evidence="3">CCHC-type domain-containing protein</fullName>
    </recommendedName>
</protein>
<dbReference type="Proteomes" id="UP000237271">
    <property type="component" value="Unassembled WGS sequence"/>
</dbReference>
<sequence>MSTNDDATNSQSQTAGNQAADNRAVQQQTVLRSSTKAPYFEGAFELYRAELDLFLDERDAWKIVTGDEQRPAGDNANPEEFDKRDRLARATILRGLRGGRKTEDAAKVCGMTTAHEMWETLVSDYTQRDFSYAVMLRRQLYQCSHQQDQSMADYLRTMTQLRQQLRNVGSEHAIGDDEMAHLLLMGVAVTHRELVEQFDLPTRQGNPPTLQQVTNALRSRDERDKMASGSQNTGVVMSMNNGGGGRGASSGRGGRSGGGRGGGSKWAPTCYHCKKKGHLKRDCYHYKNKQAKVKANSKTTDVKATESKQKKETGVIEHMEFLHNGDEDSSDSEDEDIVGMVQSARLSKSSTEWMLDSGTTTHVCINRDNFVTQKQSKTAFKVWDGQVTRGVMSGQVVIYANDQNSTGLVKLDLSNVEYSPHGSVNLISLGVMEENGWEVSSTPKGVRPRKLFLDHDQTHERLEFLRRGKHYWLKPVEMDDLSVEMAMMTVNADANELM</sequence>
<evidence type="ECO:0000313" key="5">
    <source>
        <dbReference type="Proteomes" id="UP000237271"/>
    </source>
</evidence>